<dbReference type="AlphaFoldDB" id="A0A0L0P7U7"/>
<gene>
    <name evidence="1" type="ORF">QG37_00569</name>
</gene>
<evidence type="ECO:0000313" key="2">
    <source>
        <dbReference type="Proteomes" id="UP000037122"/>
    </source>
</evidence>
<dbReference type="Proteomes" id="UP000037122">
    <property type="component" value="Unassembled WGS sequence"/>
</dbReference>
<evidence type="ECO:0000313" key="1">
    <source>
        <dbReference type="EMBL" id="KNE02315.1"/>
    </source>
</evidence>
<comment type="caution">
    <text evidence="1">The sequence shown here is derived from an EMBL/GenBank/DDBJ whole genome shotgun (WGS) entry which is preliminary data.</text>
</comment>
<protein>
    <submittedName>
        <fullName evidence="1">Uncharacterized protein</fullName>
    </submittedName>
</protein>
<accession>A0A0L0P7U7</accession>
<proteinExistence type="predicted"/>
<sequence>MAGICFFDEKCNSLRAGGRLNTTIVKVVYETVLKNHKKIKKKKKKEKDFRLFEIL</sequence>
<reference evidence="2" key="1">
    <citation type="journal article" date="2015" name="BMC Genomics">
        <title>Draft genome of a commonly misdiagnosed multidrug resistant pathogen Candida auris.</title>
        <authorList>
            <person name="Chatterjee S."/>
            <person name="Alampalli S.V."/>
            <person name="Nageshan R.K."/>
            <person name="Chettiar S.T."/>
            <person name="Joshi S."/>
            <person name="Tatu U.S."/>
        </authorList>
    </citation>
    <scope>NUCLEOTIDE SEQUENCE [LARGE SCALE GENOMIC DNA]</scope>
    <source>
        <strain evidence="2">6684</strain>
    </source>
</reference>
<organism evidence="1 2">
    <name type="scientific">Candidozyma auris</name>
    <name type="common">Yeast</name>
    <name type="synonym">Candida auris</name>
    <dbReference type="NCBI Taxonomy" id="498019"/>
    <lineage>
        <taxon>Eukaryota</taxon>
        <taxon>Fungi</taxon>
        <taxon>Dikarya</taxon>
        <taxon>Ascomycota</taxon>
        <taxon>Saccharomycotina</taxon>
        <taxon>Pichiomycetes</taxon>
        <taxon>Metschnikowiaceae</taxon>
        <taxon>Candidozyma</taxon>
    </lineage>
</organism>
<name>A0A0L0P7U7_CANAR</name>
<dbReference type="EMBL" id="LGST01000004">
    <property type="protein sequence ID" value="KNE02315.1"/>
    <property type="molecule type" value="Genomic_DNA"/>
</dbReference>